<organism evidence="1 2">
    <name type="scientific">Sporosarcina limicola</name>
    <dbReference type="NCBI Taxonomy" id="34101"/>
    <lineage>
        <taxon>Bacteria</taxon>
        <taxon>Bacillati</taxon>
        <taxon>Bacillota</taxon>
        <taxon>Bacilli</taxon>
        <taxon>Bacillales</taxon>
        <taxon>Caryophanaceae</taxon>
        <taxon>Sporosarcina</taxon>
    </lineage>
</organism>
<keyword evidence="2" id="KW-1185">Reference proteome</keyword>
<dbReference type="RefSeq" id="WP_192597508.1">
    <property type="nucleotide sequence ID" value="NZ_JADBEL010000003.1"/>
</dbReference>
<name>A0A927MIB3_9BACL</name>
<sequence length="80" mass="9453">MTDNYAVHQASHQGHLGEGVLHIAVYKEHYPLLYKLVTNESQKFSKKDDYKTVDSFEKNNYKISEDHKFIYYGEMKIPLK</sequence>
<proteinExistence type="predicted"/>
<evidence type="ECO:0000313" key="2">
    <source>
        <dbReference type="Proteomes" id="UP000658225"/>
    </source>
</evidence>
<dbReference type="EMBL" id="JADBEL010000003">
    <property type="protein sequence ID" value="MBE1553687.1"/>
    <property type="molecule type" value="Genomic_DNA"/>
</dbReference>
<reference evidence="1" key="1">
    <citation type="submission" date="2020-10" db="EMBL/GenBank/DDBJ databases">
        <title>Genomic Encyclopedia of Type Strains, Phase IV (KMG-IV): sequencing the most valuable type-strain genomes for metagenomic binning, comparative biology and taxonomic classification.</title>
        <authorList>
            <person name="Goeker M."/>
        </authorList>
    </citation>
    <scope>NUCLEOTIDE SEQUENCE</scope>
    <source>
        <strain evidence="1">DSM 13886</strain>
    </source>
</reference>
<evidence type="ECO:0000313" key="1">
    <source>
        <dbReference type="EMBL" id="MBE1553687.1"/>
    </source>
</evidence>
<dbReference type="Proteomes" id="UP000658225">
    <property type="component" value="Unassembled WGS sequence"/>
</dbReference>
<comment type="caution">
    <text evidence="1">The sequence shown here is derived from an EMBL/GenBank/DDBJ whole genome shotgun (WGS) entry which is preliminary data.</text>
</comment>
<gene>
    <name evidence="1" type="ORF">H4683_000761</name>
</gene>
<accession>A0A927MIB3</accession>
<dbReference type="AlphaFoldDB" id="A0A927MIB3"/>
<protein>
    <submittedName>
        <fullName evidence="1">Uncharacterized protein</fullName>
    </submittedName>
</protein>